<proteinExistence type="predicted"/>
<sequence>MGIYTKSPPPIPKLPDIDITRIAGRFGSMSATPLPVVFDFDTAMVGVMRSTKAVPGTIDSSWPWGGLWTISSEGSGADGQRHLTSPLMEGEVVVQLWYSTANSLYSRTGFGKAGFTPWEKRW</sequence>
<dbReference type="EMBL" id="AAMJPF010000019">
    <property type="protein sequence ID" value="EDI0272405.1"/>
    <property type="molecule type" value="Genomic_DNA"/>
</dbReference>
<name>A0A636GAF3_SALET</name>
<comment type="caution">
    <text evidence="1">The sequence shown here is derived from an EMBL/GenBank/DDBJ whole genome shotgun (WGS) entry which is preliminary data.</text>
</comment>
<protein>
    <submittedName>
        <fullName evidence="1">Uncharacterized protein</fullName>
    </submittedName>
</protein>
<evidence type="ECO:0000313" key="1">
    <source>
        <dbReference type="EMBL" id="EDI0272405.1"/>
    </source>
</evidence>
<dbReference type="AlphaFoldDB" id="A0A636GAF3"/>
<reference evidence="1" key="1">
    <citation type="submission" date="2018-07" db="EMBL/GenBank/DDBJ databases">
        <authorList>
            <person name="Ashton P.M."/>
            <person name="Dallman T."/>
            <person name="Nair S."/>
            <person name="De Pinna E."/>
            <person name="Peters T."/>
            <person name="Grant K."/>
        </authorList>
    </citation>
    <scope>NUCLEOTIDE SEQUENCE</scope>
    <source>
        <strain evidence="1">333397</strain>
    </source>
</reference>
<gene>
    <name evidence="1" type="ORF">CC707_14950</name>
</gene>
<organism evidence="1">
    <name type="scientific">Salmonella enterica subsp. enterica serovar Panama</name>
    <dbReference type="NCBI Taxonomy" id="29472"/>
    <lineage>
        <taxon>Bacteria</taxon>
        <taxon>Pseudomonadati</taxon>
        <taxon>Pseudomonadota</taxon>
        <taxon>Gammaproteobacteria</taxon>
        <taxon>Enterobacterales</taxon>
        <taxon>Enterobacteriaceae</taxon>
        <taxon>Salmonella</taxon>
    </lineage>
</organism>
<accession>A0A636GAF3</accession>